<evidence type="ECO:0000313" key="3">
    <source>
        <dbReference type="Proteomes" id="UP000231252"/>
    </source>
</evidence>
<accession>A0A2H0XE58</accession>
<dbReference type="InterPro" id="IPR009574">
    <property type="entry name" value="DUF1189"/>
</dbReference>
<organism evidence="2 3">
    <name type="scientific">candidate division WWE3 bacterium CG08_land_8_20_14_0_20_41_10</name>
    <dbReference type="NCBI Taxonomy" id="1975085"/>
    <lineage>
        <taxon>Bacteria</taxon>
        <taxon>Katanobacteria</taxon>
    </lineage>
</organism>
<feature type="transmembrane region" description="Helical" evidence="1">
    <location>
        <begin position="106"/>
        <end position="124"/>
    </location>
</feature>
<feature type="transmembrane region" description="Helical" evidence="1">
    <location>
        <begin position="163"/>
        <end position="183"/>
    </location>
</feature>
<keyword evidence="1" id="KW-1133">Transmembrane helix</keyword>
<comment type="caution">
    <text evidence="2">The sequence shown here is derived from an EMBL/GenBank/DDBJ whole genome shotgun (WGS) entry which is preliminary data.</text>
</comment>
<feature type="transmembrane region" description="Helical" evidence="1">
    <location>
        <begin position="195"/>
        <end position="212"/>
    </location>
</feature>
<dbReference type="Pfam" id="PF06691">
    <property type="entry name" value="DUF1189"/>
    <property type="match status" value="1"/>
</dbReference>
<keyword evidence="1" id="KW-0472">Membrane</keyword>
<evidence type="ECO:0000256" key="1">
    <source>
        <dbReference type="SAM" id="Phobius"/>
    </source>
</evidence>
<gene>
    <name evidence="2" type="ORF">COT50_02145</name>
</gene>
<protein>
    <recommendedName>
        <fullName evidence="4">DUF1189 domain-containing protein</fullName>
    </recommendedName>
</protein>
<reference evidence="3" key="1">
    <citation type="submission" date="2017-09" db="EMBL/GenBank/DDBJ databases">
        <title>Depth-based differentiation of microbial function through sediment-hosted aquifers and enrichment of novel symbionts in the deep terrestrial subsurface.</title>
        <authorList>
            <person name="Probst A.J."/>
            <person name="Ladd B."/>
            <person name="Jarett J.K."/>
            <person name="Geller-Mcgrath D.E."/>
            <person name="Sieber C.M.K."/>
            <person name="Emerson J.B."/>
            <person name="Anantharaman K."/>
            <person name="Thomas B.C."/>
            <person name="Malmstrom R."/>
            <person name="Stieglmeier M."/>
            <person name="Klingl A."/>
            <person name="Woyke T."/>
            <person name="Ryan C.M."/>
            <person name="Banfield J.F."/>
        </authorList>
    </citation>
    <scope>NUCLEOTIDE SEQUENCE [LARGE SCALE GENOMIC DNA]</scope>
</reference>
<feature type="non-terminal residue" evidence="2">
    <location>
        <position position="1"/>
    </location>
</feature>
<proteinExistence type="predicted"/>
<dbReference type="EMBL" id="PEYU01000047">
    <property type="protein sequence ID" value="PIS22408.1"/>
    <property type="molecule type" value="Genomic_DNA"/>
</dbReference>
<evidence type="ECO:0008006" key="4">
    <source>
        <dbReference type="Google" id="ProtNLM"/>
    </source>
</evidence>
<sequence length="218" mass="24605">TAKEVVQDFPPDLVLNIAPAGVTANKDFPLIAHTPSVLTRSWEGFQNLAVIDPNGEISDLEKYHTLMLINNSYVVVGNGESIQTTPLKEFPEISLDYPKMHQFSQTLLFVAHYAIPFTAGYFVLTGLVSFFIWRFLYLVIFAFGLKLIYIYKHKSTVVTYSKAFQVSLHSVTLPLLLSTVLEIASTVFPIPVSPFPGWFLVVHTLFTFYILSRLEKKP</sequence>
<evidence type="ECO:0000313" key="2">
    <source>
        <dbReference type="EMBL" id="PIS22408.1"/>
    </source>
</evidence>
<feature type="transmembrane region" description="Helical" evidence="1">
    <location>
        <begin position="130"/>
        <end position="151"/>
    </location>
</feature>
<name>A0A2H0XE58_UNCKA</name>
<keyword evidence="1" id="KW-0812">Transmembrane</keyword>
<dbReference type="Proteomes" id="UP000231252">
    <property type="component" value="Unassembled WGS sequence"/>
</dbReference>
<dbReference type="AlphaFoldDB" id="A0A2H0XE58"/>